<proteinExistence type="predicted"/>
<feature type="signal peptide" evidence="1">
    <location>
        <begin position="1"/>
        <end position="24"/>
    </location>
</feature>
<reference evidence="2 3" key="1">
    <citation type="submission" date="2019-12" db="EMBL/GenBank/DDBJ databases">
        <authorList>
            <person name="Huq M.A."/>
        </authorList>
    </citation>
    <scope>NUCLEOTIDE SEQUENCE [LARGE SCALE GENOMIC DNA]</scope>
    <source>
        <strain evidence="2 3">MAH-25</strain>
    </source>
</reference>
<name>A0A6N8IXT4_9BURK</name>
<dbReference type="AlphaFoldDB" id="A0A6N8IXT4"/>
<accession>A0A6N8IXT4</accession>
<dbReference type="Pfam" id="PF17963">
    <property type="entry name" value="Big_9"/>
    <property type="match status" value="1"/>
</dbReference>
<keyword evidence="3" id="KW-1185">Reference proteome</keyword>
<evidence type="ECO:0000313" key="2">
    <source>
        <dbReference type="EMBL" id="MVQ31794.1"/>
    </source>
</evidence>
<dbReference type="EMBL" id="WSEL01000009">
    <property type="protein sequence ID" value="MVQ31794.1"/>
    <property type="molecule type" value="Genomic_DNA"/>
</dbReference>
<comment type="caution">
    <text evidence="2">The sequence shown here is derived from an EMBL/GenBank/DDBJ whole genome shotgun (WGS) entry which is preliminary data.</text>
</comment>
<feature type="chain" id="PRO_5026728752" description="Tandem-95 repeat protein" evidence="1">
    <location>
        <begin position="25"/>
        <end position="871"/>
    </location>
</feature>
<protein>
    <recommendedName>
        <fullName evidence="4">Tandem-95 repeat protein</fullName>
    </recommendedName>
</protein>
<evidence type="ECO:0000256" key="1">
    <source>
        <dbReference type="SAM" id="SignalP"/>
    </source>
</evidence>
<sequence length="871" mass="89074">MKVARLTLISGAIALMLSAGPARAVLERVGPVSRAPTIGGYPAWFQDKTGVAIEFCDPKSQSELDGGWCVLVPPGPVFPEAFPDNFFDEHFYYAADNTLVDAGAGFKARLVVALEAAFSNGPVVDTTQMTFGRIRLFMPRLPFDGDYRVITPYSDITYYDQKAGERIFETNDVGVACINTFECTLDTAIGPFLLPSPVAGGPEVPPMPDLQAAPPGTDPFYDLLVATGAPTPSPGTGKQYLADPARVGPITGSLLPNFTDSDGVVRNHNTFRIEVRAPAPNHDGPVIFVSDGETNFTVAGRLMTGTLPGKVARARATYKADSYGNVTDLDVFASASPTLQTRIPARPQQPPVTPLVSFYDQACAGAVSIDPNTGATVIGPGPYSAPAGVPHMMAAVGSDVWGQSQPGGQPPSHVCIEDGSARNAAGQVVPAYSLERVTDTVTISSASYAGASGATLTVNAVSSDPTAVLALAGYGPAPATTPGVSAGKGAGTGLELAANSAQVTGLLAPPSQVQVSSTKGGSALRTTDTAHGAAMIVGVPGAVNDSVTIDEDCSPTAATLCAAGQSVTIDLLANDTVVLNGYTKTLREVVSNNLGTVTVSAQAPRLGVASVSPDGILTYTPNANLSGTDSVQYSVTVNGQASNLAQAQITITPVNDYPVAGNVAAGAVVAKPNQLNLIATSTDPDGNADVRDAVITAWPAGLGVQPVPTAGTISFQPTSAGNFVVNYRVKDAAGLLSANTASGTVTVTGAETIAYTKNQFKIGNSGGSTSTRWTVTGTDTVRSGQQLTIVYLDGTLRTGASCNGTATNPSCVIGTAVVDAAGNFSYDVGGVPGGPSDPTDTKTWSTLPRNIRTYSSNPVLGGAQNIGIQLK</sequence>
<gene>
    <name evidence="2" type="ORF">GON04_20220</name>
</gene>
<evidence type="ECO:0008006" key="4">
    <source>
        <dbReference type="Google" id="ProtNLM"/>
    </source>
</evidence>
<dbReference type="Gene3D" id="2.60.40.3440">
    <property type="match status" value="1"/>
</dbReference>
<dbReference type="RefSeq" id="WP_157399805.1">
    <property type="nucleotide sequence ID" value="NZ_WSEL01000009.1"/>
</dbReference>
<evidence type="ECO:0000313" key="3">
    <source>
        <dbReference type="Proteomes" id="UP000469385"/>
    </source>
</evidence>
<organism evidence="2 3">
    <name type="scientific">Ramlibacter pinisoli</name>
    <dbReference type="NCBI Taxonomy" id="2682844"/>
    <lineage>
        <taxon>Bacteria</taxon>
        <taxon>Pseudomonadati</taxon>
        <taxon>Pseudomonadota</taxon>
        <taxon>Betaproteobacteria</taxon>
        <taxon>Burkholderiales</taxon>
        <taxon>Comamonadaceae</taxon>
        <taxon>Ramlibacter</taxon>
    </lineage>
</organism>
<keyword evidence="1" id="KW-0732">Signal</keyword>
<dbReference type="Proteomes" id="UP000469385">
    <property type="component" value="Unassembled WGS sequence"/>
</dbReference>